<dbReference type="PANTHER" id="PTHR40047:SF1">
    <property type="entry name" value="UPF0703 PROTEIN YCGQ"/>
    <property type="match status" value="1"/>
</dbReference>
<evidence type="ECO:0000313" key="2">
    <source>
        <dbReference type="Proteomes" id="UP000283095"/>
    </source>
</evidence>
<protein>
    <submittedName>
        <fullName evidence="1">Uncharacterized protein</fullName>
    </submittedName>
</protein>
<reference evidence="1 2" key="1">
    <citation type="submission" date="2018-01" db="EMBL/GenBank/DDBJ databases">
        <title>Bacillus asahii Genome sequencing and assembly.</title>
        <authorList>
            <person name="Jiang H."/>
            <person name="Feng Y."/>
            <person name="Zhao F."/>
            <person name="Lin X."/>
        </authorList>
    </citation>
    <scope>NUCLEOTIDE SEQUENCE [LARGE SCALE GENOMIC DNA]</scope>
    <source>
        <strain evidence="1 2">OM18</strain>
    </source>
</reference>
<dbReference type="KEGG" id="pasa:BAOM_2081"/>
<dbReference type="EMBL" id="CP026095">
    <property type="protein sequence ID" value="AZV42690.1"/>
    <property type="molecule type" value="Genomic_DNA"/>
</dbReference>
<dbReference type="RefSeq" id="WP_127760113.1">
    <property type="nucleotide sequence ID" value="NZ_CP026095.1"/>
</dbReference>
<sequence>MGKILILLSFTFIFMHLHATGNITKYINMKYSYISFITIFVLWGLTIYQMYRYCKEEKNINEGHHHDHINCDCHHEDDKWYKKLWSSTLLIFPIVAVLLIPAATLNSTMIEAKGFNFPILQDNDPSSIHQILAPDTSYYYGSEDYTDIMNHLMSQYRDKTSLTINDKNYLESMELIYNYPGNFMDKEIELEGFTFNNNDLQKNQVFLFRFGIIHCVADSGVYGLLVDFPQNIHFHNDEWIRVKGKVSSLYYQPFKKTIPIVKVQSWETIQKPSDEYVYKQFQN</sequence>
<organism evidence="1 2">
    <name type="scientific">Peribacillus asahii</name>
    <dbReference type="NCBI Taxonomy" id="228899"/>
    <lineage>
        <taxon>Bacteria</taxon>
        <taxon>Bacillati</taxon>
        <taxon>Bacillota</taxon>
        <taxon>Bacilli</taxon>
        <taxon>Bacillales</taxon>
        <taxon>Bacillaceae</taxon>
        <taxon>Peribacillus</taxon>
    </lineage>
</organism>
<dbReference type="InterPro" id="IPR048493">
    <property type="entry name" value="DUF1980_N"/>
</dbReference>
<dbReference type="NCBIfam" id="TIGR03943">
    <property type="entry name" value="TIGR03943 family putative permease subunit"/>
    <property type="match status" value="1"/>
</dbReference>
<gene>
    <name evidence="1" type="ORF">BAOM_2081</name>
</gene>
<dbReference type="PANTHER" id="PTHR40047">
    <property type="entry name" value="UPF0703 PROTEIN YCGQ"/>
    <property type="match status" value="1"/>
</dbReference>
<dbReference type="InterPro" id="IPR052955">
    <property type="entry name" value="UPF0703_membrane_permease"/>
</dbReference>
<name>A0A3Q9RMK2_9BACI</name>
<accession>A0A3Q9RMK2</accession>
<dbReference type="OrthoDB" id="9770408at2"/>
<dbReference type="AlphaFoldDB" id="A0A3Q9RMK2"/>
<dbReference type="Pfam" id="PF09323">
    <property type="entry name" value="DUF1980"/>
    <property type="match status" value="1"/>
</dbReference>
<proteinExistence type="predicted"/>
<dbReference type="Proteomes" id="UP000283095">
    <property type="component" value="Chromosome"/>
</dbReference>
<dbReference type="InterPro" id="IPR015402">
    <property type="entry name" value="DUF1980"/>
</dbReference>
<dbReference type="Pfam" id="PF21537">
    <property type="entry name" value="DUF1980_C"/>
    <property type="match status" value="1"/>
</dbReference>
<dbReference type="InterPro" id="IPR048447">
    <property type="entry name" value="DUF1980_C"/>
</dbReference>
<evidence type="ECO:0000313" key="1">
    <source>
        <dbReference type="EMBL" id="AZV42690.1"/>
    </source>
</evidence>